<evidence type="ECO:0000256" key="2">
    <source>
        <dbReference type="ARBA" id="ARBA00005628"/>
    </source>
</evidence>
<evidence type="ECO:0000256" key="7">
    <source>
        <dbReference type="ARBA" id="ARBA00031828"/>
    </source>
</evidence>
<evidence type="ECO:0000256" key="1">
    <source>
        <dbReference type="ARBA" id="ARBA00004496"/>
    </source>
</evidence>
<dbReference type="NCBIfam" id="TIGR01662">
    <property type="entry name" value="HAD-SF-IIIA"/>
    <property type="match status" value="1"/>
</dbReference>
<evidence type="ECO:0000256" key="8">
    <source>
        <dbReference type="SAM" id="MobiDB-lite"/>
    </source>
</evidence>
<evidence type="ECO:0000256" key="5">
    <source>
        <dbReference type="ARBA" id="ARBA00022801"/>
    </source>
</evidence>
<comment type="similarity">
    <text evidence="2">Belongs to the GmhB family.</text>
</comment>
<dbReference type="Proteomes" id="UP000243904">
    <property type="component" value="Chromosome I"/>
</dbReference>
<evidence type="ECO:0000256" key="3">
    <source>
        <dbReference type="ARBA" id="ARBA00022490"/>
    </source>
</evidence>
<reference evidence="10" key="1">
    <citation type="submission" date="2016-10" db="EMBL/GenBank/DDBJ databases">
        <authorList>
            <person name="Varghese N."/>
            <person name="Submissions S."/>
        </authorList>
    </citation>
    <scope>NUCLEOTIDE SEQUENCE [LARGE SCALE GENOMIC DNA]</scope>
    <source>
        <strain evidence="10">GAS369</strain>
    </source>
</reference>
<dbReference type="InterPro" id="IPR004446">
    <property type="entry name" value="Heptose_bisP_phosphatase"/>
</dbReference>
<sequence>MNAIDPARFTPRPSTPRPSTPRPAAFLDRDGVVNYDDGHIGTHDRIRWMPNAAKAIRRLNDAGYLVFFFTNQSGVAHGHFTEDELNTLLDWMRAELAAEGAVIDDVRYCPHHPDGTVAGYLEDHHWRKPSPGMIQDLMQHWPVRHDGSFVIGDRATDIEAAEAAGLPGFLFAGGDLDAFVADVMHQTSVR</sequence>
<dbReference type="InterPro" id="IPR006549">
    <property type="entry name" value="HAD-SF_hydro_IIIA"/>
</dbReference>
<comment type="subcellular location">
    <subcellularLocation>
        <location evidence="1">Cytoplasm</location>
    </subcellularLocation>
</comment>
<dbReference type="AlphaFoldDB" id="A0A1H1M8J4"/>
<dbReference type="InterPro" id="IPR006543">
    <property type="entry name" value="Histidinol-phos"/>
</dbReference>
<feature type="region of interest" description="Disordered" evidence="8">
    <location>
        <begin position="1"/>
        <end position="26"/>
    </location>
</feature>
<dbReference type="GO" id="GO:0016791">
    <property type="term" value="F:phosphatase activity"/>
    <property type="evidence" value="ECO:0007669"/>
    <property type="project" value="InterPro"/>
</dbReference>
<accession>A0A1H1M8J4</accession>
<dbReference type="InterPro" id="IPR023214">
    <property type="entry name" value="HAD_sf"/>
</dbReference>
<dbReference type="CDD" id="cd07503">
    <property type="entry name" value="HAD_HisB-N"/>
    <property type="match status" value="1"/>
</dbReference>
<dbReference type="GO" id="GO:0005737">
    <property type="term" value="C:cytoplasm"/>
    <property type="evidence" value="ECO:0007669"/>
    <property type="project" value="UniProtKB-SubCell"/>
</dbReference>
<dbReference type="NCBIfam" id="TIGR01656">
    <property type="entry name" value="Histidinol-ppas"/>
    <property type="match status" value="1"/>
</dbReference>
<name>A0A1H1M8J4_9BRAD</name>
<keyword evidence="3" id="KW-0963">Cytoplasm</keyword>
<dbReference type="PANTHER" id="PTHR42891">
    <property type="entry name" value="D-GLYCERO-BETA-D-MANNO-HEPTOSE-1,7-BISPHOSPHATE 7-PHOSPHATASE"/>
    <property type="match status" value="1"/>
</dbReference>
<evidence type="ECO:0000256" key="4">
    <source>
        <dbReference type="ARBA" id="ARBA00022723"/>
    </source>
</evidence>
<dbReference type="Gene3D" id="3.40.50.1000">
    <property type="entry name" value="HAD superfamily/HAD-like"/>
    <property type="match status" value="1"/>
</dbReference>
<protein>
    <recommendedName>
        <fullName evidence="7">D,D-heptose 1,7-bisphosphate phosphatase</fullName>
    </recommendedName>
</protein>
<dbReference type="GO" id="GO:0005975">
    <property type="term" value="P:carbohydrate metabolic process"/>
    <property type="evidence" value="ECO:0007669"/>
    <property type="project" value="InterPro"/>
</dbReference>
<dbReference type="SUPFAM" id="SSF56784">
    <property type="entry name" value="HAD-like"/>
    <property type="match status" value="1"/>
</dbReference>
<keyword evidence="6" id="KW-0119">Carbohydrate metabolism</keyword>
<dbReference type="Pfam" id="PF13242">
    <property type="entry name" value="Hydrolase_like"/>
    <property type="match status" value="1"/>
</dbReference>
<dbReference type="EMBL" id="LT629750">
    <property type="protein sequence ID" value="SDR83078.1"/>
    <property type="molecule type" value="Genomic_DNA"/>
</dbReference>
<dbReference type="GO" id="GO:0046872">
    <property type="term" value="F:metal ion binding"/>
    <property type="evidence" value="ECO:0007669"/>
    <property type="project" value="UniProtKB-KW"/>
</dbReference>
<keyword evidence="10" id="KW-1185">Reference proteome</keyword>
<gene>
    <name evidence="9" type="ORF">SAMN05444158_0135</name>
</gene>
<keyword evidence="4" id="KW-0479">Metal-binding</keyword>
<keyword evidence="5" id="KW-0378">Hydrolase</keyword>
<organism evidence="9 10">
    <name type="scientific">Bradyrhizobium canariense</name>
    <dbReference type="NCBI Taxonomy" id="255045"/>
    <lineage>
        <taxon>Bacteria</taxon>
        <taxon>Pseudomonadati</taxon>
        <taxon>Pseudomonadota</taxon>
        <taxon>Alphaproteobacteria</taxon>
        <taxon>Hyphomicrobiales</taxon>
        <taxon>Nitrobacteraceae</taxon>
        <taxon>Bradyrhizobium</taxon>
    </lineage>
</organism>
<evidence type="ECO:0000313" key="10">
    <source>
        <dbReference type="Proteomes" id="UP000243904"/>
    </source>
</evidence>
<evidence type="ECO:0000313" key="9">
    <source>
        <dbReference type="EMBL" id="SDR83078.1"/>
    </source>
</evidence>
<proteinExistence type="inferred from homology"/>
<dbReference type="InterPro" id="IPR036412">
    <property type="entry name" value="HAD-like_sf"/>
</dbReference>
<dbReference type="PANTHER" id="PTHR42891:SF1">
    <property type="entry name" value="D-GLYCERO-BETA-D-MANNO-HEPTOSE-1,7-BISPHOSPHATE 7-PHOSPHATASE"/>
    <property type="match status" value="1"/>
</dbReference>
<feature type="compositionally biased region" description="Low complexity" evidence="8">
    <location>
        <begin position="1"/>
        <end position="12"/>
    </location>
</feature>
<dbReference type="RefSeq" id="WP_146685956.1">
    <property type="nucleotide sequence ID" value="NZ_LT629750.1"/>
</dbReference>
<evidence type="ECO:0000256" key="6">
    <source>
        <dbReference type="ARBA" id="ARBA00023277"/>
    </source>
</evidence>